<proteinExistence type="predicted"/>
<protein>
    <submittedName>
        <fullName evidence="2">Uncharacterized protein</fullName>
    </submittedName>
</protein>
<feature type="region of interest" description="Disordered" evidence="1">
    <location>
        <begin position="1"/>
        <end position="34"/>
    </location>
</feature>
<dbReference type="EMBL" id="OZ034821">
    <property type="protein sequence ID" value="CAL1409666.1"/>
    <property type="molecule type" value="Genomic_DNA"/>
</dbReference>
<feature type="region of interest" description="Disordered" evidence="1">
    <location>
        <begin position="78"/>
        <end position="112"/>
    </location>
</feature>
<dbReference type="Proteomes" id="UP001497516">
    <property type="component" value="Chromosome 8"/>
</dbReference>
<evidence type="ECO:0000313" key="2">
    <source>
        <dbReference type="EMBL" id="CAL1409666.1"/>
    </source>
</evidence>
<sequence length="112" mass="11986">MANADDMLSFSTLTSGEEEEVNSALRQPVSGTSSVVDNSGVWRRVNILERSGLASKSVEELVRESDGAWRRVVVTGHSKPTAAESASSEATVQGGGGNREVKKKTIRIRRAV</sequence>
<accession>A0AAV2GGS5</accession>
<name>A0AAV2GGS5_9ROSI</name>
<organism evidence="2 3">
    <name type="scientific">Linum trigynum</name>
    <dbReference type="NCBI Taxonomy" id="586398"/>
    <lineage>
        <taxon>Eukaryota</taxon>
        <taxon>Viridiplantae</taxon>
        <taxon>Streptophyta</taxon>
        <taxon>Embryophyta</taxon>
        <taxon>Tracheophyta</taxon>
        <taxon>Spermatophyta</taxon>
        <taxon>Magnoliopsida</taxon>
        <taxon>eudicotyledons</taxon>
        <taxon>Gunneridae</taxon>
        <taxon>Pentapetalae</taxon>
        <taxon>rosids</taxon>
        <taxon>fabids</taxon>
        <taxon>Malpighiales</taxon>
        <taxon>Linaceae</taxon>
        <taxon>Linum</taxon>
    </lineage>
</organism>
<keyword evidence="3" id="KW-1185">Reference proteome</keyword>
<feature type="compositionally biased region" description="Basic residues" evidence="1">
    <location>
        <begin position="101"/>
        <end position="112"/>
    </location>
</feature>
<dbReference type="AlphaFoldDB" id="A0AAV2GGS5"/>
<evidence type="ECO:0000313" key="3">
    <source>
        <dbReference type="Proteomes" id="UP001497516"/>
    </source>
</evidence>
<reference evidence="2 3" key="1">
    <citation type="submission" date="2024-04" db="EMBL/GenBank/DDBJ databases">
        <authorList>
            <person name="Fracassetti M."/>
        </authorList>
    </citation>
    <scope>NUCLEOTIDE SEQUENCE [LARGE SCALE GENOMIC DNA]</scope>
</reference>
<gene>
    <name evidence="2" type="ORF">LTRI10_LOCUS49147</name>
</gene>
<evidence type="ECO:0000256" key="1">
    <source>
        <dbReference type="SAM" id="MobiDB-lite"/>
    </source>
</evidence>